<accession>A0A445N428</accession>
<dbReference type="GO" id="GO:0005975">
    <property type="term" value="P:carbohydrate metabolic process"/>
    <property type="evidence" value="ECO:0007669"/>
    <property type="project" value="InterPro"/>
</dbReference>
<gene>
    <name evidence="2" type="ORF">PITCH_A950005</name>
</gene>
<dbReference type="GO" id="GO:0004553">
    <property type="term" value="F:hydrolase activity, hydrolyzing O-glycosyl compounds"/>
    <property type="evidence" value="ECO:0007669"/>
    <property type="project" value="InterPro"/>
</dbReference>
<proteinExistence type="predicted"/>
<sequence>MSIIKKYIKNKPMCKVTFKLTKEEAQSAEKVHIVGEFNNWDGLATPMKKLKNGDYTATVDLKRHNEYQFRYLKNNEEWDNDPDADKYVSTPFGDTTNSVVVV</sequence>
<evidence type="ECO:0000259" key="1">
    <source>
        <dbReference type="PROSITE" id="PS51166"/>
    </source>
</evidence>
<dbReference type="InterPro" id="IPR002044">
    <property type="entry name" value="CBM20"/>
</dbReference>
<name>A0A445N428_9BACT</name>
<dbReference type="Pfam" id="PF02922">
    <property type="entry name" value="CBM_48"/>
    <property type="match status" value="1"/>
</dbReference>
<dbReference type="PROSITE" id="PS51166">
    <property type="entry name" value="CBM20"/>
    <property type="match status" value="1"/>
</dbReference>
<dbReference type="AlphaFoldDB" id="A0A445N428"/>
<dbReference type="EMBL" id="OJIN01000242">
    <property type="protein sequence ID" value="SPD76444.1"/>
    <property type="molecule type" value="Genomic_DNA"/>
</dbReference>
<dbReference type="Gene3D" id="2.60.40.10">
    <property type="entry name" value="Immunoglobulins"/>
    <property type="match status" value="1"/>
</dbReference>
<reference evidence="2" key="1">
    <citation type="submission" date="2018-01" db="EMBL/GenBank/DDBJ databases">
        <authorList>
            <person name="Regsiter A."/>
            <person name="William W."/>
        </authorList>
    </citation>
    <scope>NUCLEOTIDE SEQUENCE</scope>
    <source>
        <strain evidence="2">TRIP AH-1</strain>
    </source>
</reference>
<protein>
    <recommendedName>
        <fullName evidence="1">CBM20 domain-containing protein</fullName>
    </recommendedName>
</protein>
<feature type="domain" description="CBM20" evidence="1">
    <location>
        <begin position="8"/>
        <end position="102"/>
    </location>
</feature>
<dbReference type="InterPro" id="IPR013783">
    <property type="entry name" value="Ig-like_fold"/>
</dbReference>
<dbReference type="CDD" id="cd07184">
    <property type="entry name" value="E_set_Isoamylase_like_N"/>
    <property type="match status" value="1"/>
</dbReference>
<dbReference type="InterPro" id="IPR014756">
    <property type="entry name" value="Ig_E-set"/>
</dbReference>
<organism evidence="2">
    <name type="scientific">uncultured Desulfobacterium sp</name>
    <dbReference type="NCBI Taxonomy" id="201089"/>
    <lineage>
        <taxon>Bacteria</taxon>
        <taxon>Pseudomonadati</taxon>
        <taxon>Thermodesulfobacteriota</taxon>
        <taxon>Desulfobacteria</taxon>
        <taxon>Desulfobacterales</taxon>
        <taxon>Desulfobacteriaceae</taxon>
        <taxon>Desulfobacterium</taxon>
        <taxon>environmental samples</taxon>
    </lineage>
</organism>
<evidence type="ECO:0000313" key="2">
    <source>
        <dbReference type="EMBL" id="SPD76444.1"/>
    </source>
</evidence>
<dbReference type="SUPFAM" id="SSF81296">
    <property type="entry name" value="E set domains"/>
    <property type="match status" value="1"/>
</dbReference>
<dbReference type="InterPro" id="IPR004193">
    <property type="entry name" value="Glyco_hydro_13_N"/>
</dbReference>
<dbReference type="GO" id="GO:2001070">
    <property type="term" value="F:starch binding"/>
    <property type="evidence" value="ECO:0007669"/>
    <property type="project" value="InterPro"/>
</dbReference>